<dbReference type="InterPro" id="IPR043132">
    <property type="entry name" value="BCAT-like_C"/>
</dbReference>
<dbReference type="RefSeq" id="WP_340236225.1">
    <property type="nucleotide sequence ID" value="NZ_JBBEWC010000005.1"/>
</dbReference>
<sequence>MQSKKALLGIDEKIDLAAQIQIPDWVGEGLYRCRVSYKQEIEKIEFFAYHYKHPKLIQLVEDTSLVYPYKFEDRSRFQEVLAQNPNADDALITHNNQLTDATFANIAFFDGKNWLTPDTPLLNGTKRQALLDKRLLIEAPIKTADLAHFKQLALINAMRDLNIVYDYSFHQNHLIIDGNH</sequence>
<name>A0ABW5JAP5_9BACT</name>
<dbReference type="Gene3D" id="3.30.470.10">
    <property type="match status" value="1"/>
</dbReference>
<protein>
    <submittedName>
        <fullName evidence="1">Aminotransferase class IV</fullName>
    </submittedName>
</protein>
<dbReference type="GO" id="GO:0008483">
    <property type="term" value="F:transaminase activity"/>
    <property type="evidence" value="ECO:0007669"/>
    <property type="project" value="UniProtKB-KW"/>
</dbReference>
<evidence type="ECO:0000313" key="2">
    <source>
        <dbReference type="Proteomes" id="UP001597510"/>
    </source>
</evidence>
<keyword evidence="1" id="KW-0808">Transferase</keyword>
<dbReference type="Pfam" id="PF01063">
    <property type="entry name" value="Aminotran_4"/>
    <property type="match status" value="1"/>
</dbReference>
<reference evidence="2" key="1">
    <citation type="journal article" date="2019" name="Int. J. Syst. Evol. Microbiol.">
        <title>The Global Catalogue of Microorganisms (GCM) 10K type strain sequencing project: providing services to taxonomists for standard genome sequencing and annotation.</title>
        <authorList>
            <consortium name="The Broad Institute Genomics Platform"/>
            <consortium name="The Broad Institute Genome Sequencing Center for Infectious Disease"/>
            <person name="Wu L."/>
            <person name="Ma J."/>
        </authorList>
    </citation>
    <scope>NUCLEOTIDE SEQUENCE [LARGE SCALE GENOMIC DNA]</scope>
    <source>
        <strain evidence="2">KCTC 52344</strain>
    </source>
</reference>
<gene>
    <name evidence="1" type="ORF">ACFSR2_13710</name>
</gene>
<evidence type="ECO:0000313" key="1">
    <source>
        <dbReference type="EMBL" id="MFD2521950.1"/>
    </source>
</evidence>
<dbReference type="InterPro" id="IPR036038">
    <property type="entry name" value="Aminotransferase-like"/>
</dbReference>
<dbReference type="EMBL" id="JBHULC010000011">
    <property type="protein sequence ID" value="MFD2521950.1"/>
    <property type="molecule type" value="Genomic_DNA"/>
</dbReference>
<comment type="caution">
    <text evidence="1">The sequence shown here is derived from an EMBL/GenBank/DDBJ whole genome shotgun (WGS) entry which is preliminary data.</text>
</comment>
<dbReference type="Gene3D" id="3.20.10.10">
    <property type="entry name" value="D-amino Acid Aminotransferase, subunit A, domain 2"/>
    <property type="match status" value="1"/>
</dbReference>
<proteinExistence type="predicted"/>
<keyword evidence="2" id="KW-1185">Reference proteome</keyword>
<dbReference type="InterPro" id="IPR043131">
    <property type="entry name" value="BCAT-like_N"/>
</dbReference>
<accession>A0ABW5JAP5</accession>
<dbReference type="SUPFAM" id="SSF56752">
    <property type="entry name" value="D-aminoacid aminotransferase-like PLP-dependent enzymes"/>
    <property type="match status" value="1"/>
</dbReference>
<keyword evidence="1" id="KW-0032">Aminotransferase</keyword>
<organism evidence="1 2">
    <name type="scientific">Emticicia soli</name>
    <dbReference type="NCBI Taxonomy" id="2027878"/>
    <lineage>
        <taxon>Bacteria</taxon>
        <taxon>Pseudomonadati</taxon>
        <taxon>Bacteroidota</taxon>
        <taxon>Cytophagia</taxon>
        <taxon>Cytophagales</taxon>
        <taxon>Leadbetterellaceae</taxon>
        <taxon>Emticicia</taxon>
    </lineage>
</organism>
<dbReference type="Proteomes" id="UP001597510">
    <property type="component" value="Unassembled WGS sequence"/>
</dbReference>
<dbReference type="InterPro" id="IPR001544">
    <property type="entry name" value="Aminotrans_IV"/>
</dbReference>